<dbReference type="Gene3D" id="1.25.40.10">
    <property type="entry name" value="Tetratricopeptide repeat domain"/>
    <property type="match status" value="1"/>
</dbReference>
<evidence type="ECO:0000256" key="1">
    <source>
        <dbReference type="ARBA" id="ARBA00022588"/>
    </source>
</evidence>
<dbReference type="PANTHER" id="PTHR10271">
    <property type="entry name" value="INTERFERON-INDUCED PROTEIN WITH TETRATRICOPEPTIDE REPEATS"/>
    <property type="match status" value="1"/>
</dbReference>
<sequence>MLQKEDIDPDELEERIVEQIQFLSSKSKVQNYNLLTYVKFLNDKKDEALEYLQKAEEAVPVEYPGEVEKESLVTWGNYAWVHYHMDNLTESQAYVKKIESICKQPGSESPYKMELPQI</sequence>
<evidence type="ECO:0000256" key="4">
    <source>
        <dbReference type="ARBA" id="ARBA00022859"/>
    </source>
</evidence>
<gene>
    <name evidence="7" type="primary">LOC103053980</name>
</gene>
<evidence type="ECO:0000256" key="3">
    <source>
        <dbReference type="ARBA" id="ARBA00022803"/>
    </source>
</evidence>
<dbReference type="OMA" id="CLQENCE"/>
<dbReference type="GO" id="GO:0045087">
    <property type="term" value="P:innate immune response"/>
    <property type="evidence" value="ECO:0007669"/>
    <property type="project" value="UniProtKB-KW"/>
</dbReference>
<keyword evidence="4" id="KW-0391">Immunity</keyword>
<evidence type="ECO:0000256" key="5">
    <source>
        <dbReference type="ARBA" id="ARBA00038336"/>
    </source>
</evidence>
<keyword evidence="6" id="KW-1185">Reference proteome</keyword>
<proteinExistence type="inferred from homology"/>
<evidence type="ECO:0000313" key="6">
    <source>
        <dbReference type="Proteomes" id="UP000695026"/>
    </source>
</evidence>
<comment type="similarity">
    <text evidence="5">Belongs to the IFIT family.</text>
</comment>
<organism evidence="6 7">
    <name type="scientific">Python bivittatus</name>
    <name type="common">Burmese python</name>
    <name type="synonym">Python molurus bivittatus</name>
    <dbReference type="NCBI Taxonomy" id="176946"/>
    <lineage>
        <taxon>Eukaryota</taxon>
        <taxon>Metazoa</taxon>
        <taxon>Chordata</taxon>
        <taxon>Craniata</taxon>
        <taxon>Vertebrata</taxon>
        <taxon>Euteleostomi</taxon>
        <taxon>Lepidosauria</taxon>
        <taxon>Squamata</taxon>
        <taxon>Bifurcata</taxon>
        <taxon>Unidentata</taxon>
        <taxon>Episquamata</taxon>
        <taxon>Toxicofera</taxon>
        <taxon>Serpentes</taxon>
        <taxon>Henophidia</taxon>
        <taxon>Pythonidae</taxon>
        <taxon>Python</taxon>
    </lineage>
</organism>
<evidence type="ECO:0000313" key="7">
    <source>
        <dbReference type="RefSeq" id="XP_025032679.1"/>
    </source>
</evidence>
<dbReference type="KEGG" id="pbi:103053980"/>
<dbReference type="SUPFAM" id="SSF48452">
    <property type="entry name" value="TPR-like"/>
    <property type="match status" value="1"/>
</dbReference>
<dbReference type="InterPro" id="IPR011990">
    <property type="entry name" value="TPR-like_helical_dom_sf"/>
</dbReference>
<dbReference type="PANTHER" id="PTHR10271:SF0">
    <property type="entry name" value="INTERFERON-INDUCED PROTEIN WITH TETRATRICOPEPTIDE REPEATS 5"/>
    <property type="match status" value="1"/>
</dbReference>
<keyword evidence="3" id="KW-0802">TPR repeat</keyword>
<dbReference type="OrthoDB" id="10043504at2759"/>
<dbReference type="GO" id="GO:0051607">
    <property type="term" value="P:defense response to virus"/>
    <property type="evidence" value="ECO:0007669"/>
    <property type="project" value="TreeGrafter"/>
</dbReference>
<dbReference type="FunFam" id="1.25.40.10:FF:000036">
    <property type="entry name" value="interferon-induced protein with tetratricopeptide repeats 5"/>
    <property type="match status" value="1"/>
</dbReference>
<dbReference type="GeneID" id="103053980"/>
<dbReference type="Proteomes" id="UP000695026">
    <property type="component" value="Unplaced"/>
</dbReference>
<dbReference type="RefSeq" id="XP_025032679.1">
    <property type="nucleotide sequence ID" value="XM_025176911.1"/>
</dbReference>
<accession>A0A9F5IW43</accession>
<name>A0A9F5IW43_PYTBI</name>
<keyword evidence="1" id="KW-0399">Innate immunity</keyword>
<evidence type="ECO:0000256" key="2">
    <source>
        <dbReference type="ARBA" id="ARBA00022737"/>
    </source>
</evidence>
<dbReference type="AlphaFoldDB" id="A0A9F5IW43"/>
<keyword evidence="2" id="KW-0677">Repeat</keyword>
<reference evidence="7" key="1">
    <citation type="submission" date="2025-08" db="UniProtKB">
        <authorList>
            <consortium name="RefSeq"/>
        </authorList>
    </citation>
    <scope>IDENTIFICATION</scope>
    <source>
        <tissue evidence="7">Liver</tissue>
    </source>
</reference>
<dbReference type="GO" id="GO:0005829">
    <property type="term" value="C:cytosol"/>
    <property type="evidence" value="ECO:0007669"/>
    <property type="project" value="TreeGrafter"/>
</dbReference>
<protein>
    <submittedName>
        <fullName evidence="7">Interferon-induced protein with tetratricopeptide repeats 5-like</fullName>
    </submittedName>
</protein>
<feature type="non-terminal residue" evidence="7">
    <location>
        <position position="118"/>
    </location>
</feature>